<dbReference type="Proteomes" id="UP000246171">
    <property type="component" value="Unassembled WGS sequence"/>
</dbReference>
<protein>
    <recommendedName>
        <fullName evidence="4">Transmembrane protein</fullName>
    </recommendedName>
</protein>
<accession>A0A317VXP2</accession>
<dbReference type="EMBL" id="MSFU01000008">
    <property type="protein sequence ID" value="PWY76640.1"/>
    <property type="molecule type" value="Genomic_DNA"/>
</dbReference>
<dbReference type="VEuPathDB" id="FungiDB:BO83DRAFT_235878"/>
<comment type="caution">
    <text evidence="2">The sequence shown here is derived from an EMBL/GenBank/DDBJ whole genome shotgun (WGS) entry which is preliminary data.</text>
</comment>
<name>A0A317VXP2_ASPEC</name>
<keyword evidence="1" id="KW-1133">Transmembrane helix</keyword>
<keyword evidence="3" id="KW-1185">Reference proteome</keyword>
<dbReference type="RefSeq" id="XP_025389630.1">
    <property type="nucleotide sequence ID" value="XM_025526930.1"/>
</dbReference>
<keyword evidence="1" id="KW-0472">Membrane</keyword>
<feature type="transmembrane region" description="Helical" evidence="1">
    <location>
        <begin position="67"/>
        <end position="86"/>
    </location>
</feature>
<evidence type="ECO:0008006" key="4">
    <source>
        <dbReference type="Google" id="ProtNLM"/>
    </source>
</evidence>
<evidence type="ECO:0000313" key="2">
    <source>
        <dbReference type="EMBL" id="PWY76640.1"/>
    </source>
</evidence>
<reference evidence="2" key="1">
    <citation type="submission" date="2016-12" db="EMBL/GenBank/DDBJ databases">
        <title>The genomes of Aspergillus section Nigri reveals drivers in fungal speciation.</title>
        <authorList>
            <consortium name="DOE Joint Genome Institute"/>
            <person name="Vesth T.C."/>
            <person name="Nybo J."/>
            <person name="Theobald S."/>
            <person name="Brandl J."/>
            <person name="Frisvad J.C."/>
            <person name="Nielsen K.F."/>
            <person name="Lyhne E.K."/>
            <person name="Kogle M.E."/>
            <person name="Kuo A."/>
            <person name="Riley R."/>
            <person name="Clum A."/>
            <person name="Nolan M."/>
            <person name="Lipzen A."/>
            <person name="Salamov A."/>
            <person name="Henrissat B."/>
            <person name="Wiebenga A."/>
            <person name="De vries R.P."/>
            <person name="Grigoriev I.V."/>
            <person name="Mortensen U.H."/>
            <person name="Andersen M.R."/>
            <person name="Baker S.E."/>
        </authorList>
    </citation>
    <scope>NUCLEOTIDE SEQUENCE</scope>
    <source>
        <strain evidence="2">CBS 122712</strain>
    </source>
</reference>
<evidence type="ECO:0000256" key="1">
    <source>
        <dbReference type="SAM" id="Phobius"/>
    </source>
</evidence>
<keyword evidence="1" id="KW-0812">Transmembrane</keyword>
<evidence type="ECO:0000313" key="3">
    <source>
        <dbReference type="Proteomes" id="UP000246171"/>
    </source>
</evidence>
<proteinExistence type="predicted"/>
<dbReference type="GeneID" id="37048892"/>
<dbReference type="AlphaFoldDB" id="A0A317VXP2"/>
<sequence>MYLFFSRGFEMKKRCRGVSCGVKRKRKVERGRGPSLGNPHGILTDGLPRSSLPSFSLSLSLSLSTPYYSNIIIIIIFLFLIFHPHASRPSPQMASHQSRRFPLMILISSPDSFPASVFPIGGVGCF</sequence>
<gene>
    <name evidence="2" type="ORF">BO83DRAFT_235878</name>
</gene>
<organism evidence="2 3">
    <name type="scientific">Aspergillus eucalypticola (strain CBS 122712 / IBT 29274)</name>
    <dbReference type="NCBI Taxonomy" id="1448314"/>
    <lineage>
        <taxon>Eukaryota</taxon>
        <taxon>Fungi</taxon>
        <taxon>Dikarya</taxon>
        <taxon>Ascomycota</taxon>
        <taxon>Pezizomycotina</taxon>
        <taxon>Eurotiomycetes</taxon>
        <taxon>Eurotiomycetidae</taxon>
        <taxon>Eurotiales</taxon>
        <taxon>Aspergillaceae</taxon>
        <taxon>Aspergillus</taxon>
        <taxon>Aspergillus subgen. Circumdati</taxon>
    </lineage>
</organism>